<evidence type="ECO:0000256" key="2">
    <source>
        <dbReference type="ARBA" id="ARBA00008664"/>
    </source>
</evidence>
<evidence type="ECO:0000256" key="4">
    <source>
        <dbReference type="ARBA" id="ARBA00022801"/>
    </source>
</evidence>
<dbReference type="PANTHER" id="PTHR43856">
    <property type="entry name" value="CARDIOLIPIN HYDROLASE"/>
    <property type="match status" value="1"/>
</dbReference>
<gene>
    <name evidence="8" type="primary">Wg002</name>
</gene>
<evidence type="ECO:0000256" key="3">
    <source>
        <dbReference type="ARBA" id="ARBA00012027"/>
    </source>
</evidence>
<evidence type="ECO:0000313" key="9">
    <source>
        <dbReference type="Proteomes" id="UP000000562"/>
    </source>
</evidence>
<accession>Q8D2L4</accession>
<dbReference type="Pfam" id="PF13091">
    <property type="entry name" value="PLDc_2"/>
    <property type="match status" value="1"/>
</dbReference>
<dbReference type="eggNOG" id="COG1502">
    <property type="taxonomic scope" value="Bacteria"/>
</dbReference>
<dbReference type="InterPro" id="IPR051406">
    <property type="entry name" value="PLD_domain"/>
</dbReference>
<name>Q8D2L4_WIGBR</name>
<dbReference type="InterPro" id="IPR001736">
    <property type="entry name" value="PLipase_D/transphosphatidylase"/>
</dbReference>
<feature type="domain" description="PLD phosphodiesterase" evidence="7">
    <location>
        <begin position="113"/>
        <end position="140"/>
    </location>
</feature>
<reference evidence="8 9" key="1">
    <citation type="journal article" date="2002" name="Nat. Genet.">
        <title>Genome sequence of the endocellular obligate symbiont of tsetse flies, Wigglesworthia glossinidia.</title>
        <authorList>
            <person name="Akman L."/>
            <person name="Yamashita A."/>
            <person name="Watanabe H."/>
            <person name="Oshima K."/>
            <person name="Shiba T."/>
            <person name="Hattori M."/>
            <person name="Aksoy S."/>
        </authorList>
    </citation>
    <scope>NUCLEOTIDE SEQUENCE [LARGE SCALE GENOMIC DNA]</scope>
</reference>
<keyword evidence="4" id="KW-0378">Hydrolase</keyword>
<dbReference type="Proteomes" id="UP000000562">
    <property type="component" value="Chromosome"/>
</dbReference>
<dbReference type="CDD" id="cd09170">
    <property type="entry name" value="PLDc_Nuc"/>
    <property type="match status" value="1"/>
</dbReference>
<keyword evidence="9" id="KW-1185">Reference proteome</keyword>
<comment type="similarity">
    <text evidence="2">Belongs to the phospholipase D family.</text>
</comment>
<organism evidence="8 9">
    <name type="scientific">Wigglesworthia glossinidia brevipalpis</name>
    <dbReference type="NCBI Taxonomy" id="36870"/>
    <lineage>
        <taxon>Bacteria</taxon>
        <taxon>Pseudomonadati</taxon>
        <taxon>Pseudomonadota</taxon>
        <taxon>Gammaproteobacteria</taxon>
        <taxon>Enterobacterales</taxon>
        <taxon>Erwiniaceae</taxon>
        <taxon>Wigglesworthia</taxon>
    </lineage>
</organism>
<dbReference type="KEGG" id="wbr:Wg002"/>
<dbReference type="GO" id="GO:0006793">
    <property type="term" value="P:phosphorus metabolic process"/>
    <property type="evidence" value="ECO:0007669"/>
    <property type="project" value="UniProtKB-ARBA"/>
</dbReference>
<dbReference type="AlphaFoldDB" id="Q8D2L4"/>
<dbReference type="SUPFAM" id="SSF56024">
    <property type="entry name" value="Phospholipase D/nuclease"/>
    <property type="match status" value="1"/>
</dbReference>
<dbReference type="OrthoDB" id="5294698at2"/>
<dbReference type="InterPro" id="IPR025202">
    <property type="entry name" value="PLD-like_dom"/>
</dbReference>
<dbReference type="GO" id="GO:0016042">
    <property type="term" value="P:lipid catabolic process"/>
    <property type="evidence" value="ECO:0007669"/>
    <property type="project" value="UniProtKB-KW"/>
</dbReference>
<evidence type="ECO:0000313" key="8">
    <source>
        <dbReference type="EMBL" id="BAC24486.1"/>
    </source>
</evidence>
<evidence type="ECO:0000256" key="6">
    <source>
        <dbReference type="ARBA" id="ARBA00023098"/>
    </source>
</evidence>
<dbReference type="SMART" id="SM00155">
    <property type="entry name" value="PLDc"/>
    <property type="match status" value="1"/>
</dbReference>
<dbReference type="HOGENOM" id="CLU_080814_3_1_6"/>
<evidence type="ECO:0000256" key="5">
    <source>
        <dbReference type="ARBA" id="ARBA00022963"/>
    </source>
</evidence>
<dbReference type="EMBL" id="BA000021">
    <property type="protein sequence ID" value="BAC24486.1"/>
    <property type="molecule type" value="Genomic_DNA"/>
</dbReference>
<sequence length="183" mass="21166">MKLVYFIFLFFLSLIVTNKSYSIQNIDYSNVKIGFSPGHTAQKIILDSIHESKYSIDIAAYSFTSKKISLALVEADKRGVKIRIIADKKSNSGKYTAITYLSNHKIPIRLNDKYSIMHNKFMIIDKNSIQTGSFNYTQSADNRNAENVILIKNIPEISEKYELEFNRLWNESTETKNIYLMQK</sequence>
<evidence type="ECO:0000256" key="1">
    <source>
        <dbReference type="ARBA" id="ARBA00000798"/>
    </source>
</evidence>
<dbReference type="GO" id="GO:0004630">
    <property type="term" value="F:phospholipase D activity"/>
    <property type="evidence" value="ECO:0007669"/>
    <property type="project" value="UniProtKB-EC"/>
</dbReference>
<keyword evidence="5" id="KW-0442">Lipid degradation</keyword>
<dbReference type="PROSITE" id="PS50035">
    <property type="entry name" value="PLD"/>
    <property type="match status" value="1"/>
</dbReference>
<dbReference type="PANTHER" id="PTHR43856:SF1">
    <property type="entry name" value="MITOCHONDRIAL CARDIOLIPIN HYDROLASE"/>
    <property type="match status" value="1"/>
</dbReference>
<keyword evidence="6" id="KW-0443">Lipid metabolism</keyword>
<dbReference type="STRING" id="36870.gene:10368840"/>
<protein>
    <recommendedName>
        <fullName evidence="3">phospholipase D</fullName>
        <ecNumber evidence="3">3.1.4.4</ecNumber>
    </recommendedName>
</protein>
<dbReference type="GO" id="GO:0016891">
    <property type="term" value="F:RNA endonuclease activity producing 5'-phosphomonoesters, hydrolytic mechanism"/>
    <property type="evidence" value="ECO:0007669"/>
    <property type="project" value="TreeGrafter"/>
</dbReference>
<evidence type="ECO:0000259" key="7">
    <source>
        <dbReference type="PROSITE" id="PS50035"/>
    </source>
</evidence>
<dbReference type="Gene3D" id="3.30.870.10">
    <property type="entry name" value="Endonuclease Chain A"/>
    <property type="match status" value="1"/>
</dbReference>
<dbReference type="EC" id="3.1.4.4" evidence="3"/>
<proteinExistence type="inferred from homology"/>
<comment type="catalytic activity">
    <reaction evidence="1">
        <text>a 1,2-diacyl-sn-glycero-3-phosphocholine + H2O = a 1,2-diacyl-sn-glycero-3-phosphate + choline + H(+)</text>
        <dbReference type="Rhea" id="RHEA:14445"/>
        <dbReference type="ChEBI" id="CHEBI:15354"/>
        <dbReference type="ChEBI" id="CHEBI:15377"/>
        <dbReference type="ChEBI" id="CHEBI:15378"/>
        <dbReference type="ChEBI" id="CHEBI:57643"/>
        <dbReference type="ChEBI" id="CHEBI:58608"/>
        <dbReference type="EC" id="3.1.4.4"/>
    </reaction>
</comment>